<comment type="similarity">
    <text evidence="1">Belongs to the ATP-dependent AMP-binding enzyme family.</text>
</comment>
<dbReference type="SUPFAM" id="SSF56801">
    <property type="entry name" value="Acetyl-CoA synthetase-like"/>
    <property type="match status" value="1"/>
</dbReference>
<evidence type="ECO:0000313" key="4">
    <source>
        <dbReference type="EMBL" id="WYJ86008.1"/>
    </source>
</evidence>
<dbReference type="Pfam" id="PF00501">
    <property type="entry name" value="AMP-binding"/>
    <property type="match status" value="1"/>
</dbReference>
<dbReference type="PANTHER" id="PTHR43201">
    <property type="entry name" value="ACYL-COA SYNTHETASE"/>
    <property type="match status" value="1"/>
</dbReference>
<dbReference type="PROSITE" id="PS00455">
    <property type="entry name" value="AMP_BINDING"/>
    <property type="match status" value="1"/>
</dbReference>
<proteinExistence type="inferred from homology"/>
<reference evidence="5" key="1">
    <citation type="submission" date="2017-05" db="EMBL/GenBank/DDBJ databases">
        <title>The Genome Sequence of EEnterococcus faecalis 9F2_4866.</title>
        <authorList>
            <consortium name="The Broad Institute Genomics Platform"/>
            <consortium name="The Broad Institute Genomic Center for Infectious Diseases"/>
            <person name="Earl A."/>
            <person name="Manson A."/>
            <person name="Schwartman J."/>
            <person name="Gilmore M."/>
            <person name="Abouelleil A."/>
            <person name="Cao P."/>
            <person name="Chapman S."/>
            <person name="Cusick C."/>
            <person name="Shea T."/>
            <person name="Young S."/>
            <person name="Neafsey D."/>
            <person name="Nusbaum C."/>
            <person name="Birren B."/>
        </authorList>
    </citation>
    <scope>NUCLEOTIDE SEQUENCE [LARGE SCALE GENOMIC DNA]</scope>
    <source>
        <strain evidence="5">12C11_DIV0727</strain>
    </source>
</reference>
<name>A0ABZ2T573_9ENTE</name>
<gene>
    <name evidence="4" type="ORF">A5866_001086</name>
</gene>
<evidence type="ECO:0000256" key="2">
    <source>
        <dbReference type="ARBA" id="ARBA00022598"/>
    </source>
</evidence>
<dbReference type="InterPro" id="IPR020845">
    <property type="entry name" value="AMP-binding_CS"/>
</dbReference>
<accession>A0ABZ2T573</accession>
<sequence>MRIDIWQGSKEQIALMIDDRSICYGELEQAIVKKTKELRLIQEHIVLLPLKRDLETVATLFACLRSQKIFVPLEETPSAIKIATIADQFKAAVYFGGTTKRFTNPTITTELPDDTLFVGFTSGTTGAPKGFVRNHESWIKSFQGLDKEQWMEAGAYVACLSPLNYTLGLFALLNALYLGKTFLLKPKNLAELFKRIDRYSNLQIFGVPTFFRDFFKKEKGTNSSYFHVILSGEYIDHTLRSDFFTFFPNAKLSDFYGSSETSFIAINQKKNPDINELGKLFTGVKVKILNPDDYGIGEITVESPLNFQGYYGKERIQQPDSFIKTGDLGRIQERLYYFGRVDERINRGGEKIIPFILETTLRKRAEIEDIKIVSAPDEILGQKVIAMISWRSQKLNVERLNAYLDKELIFKGKIDEIVDRQTFKVNPSGKRATFSLNKITEERPNAN</sequence>
<organism evidence="4 5">
    <name type="scientific">Candidatus Enterococcus lemimoniae</name>
    <dbReference type="NCBI Taxonomy" id="1834167"/>
    <lineage>
        <taxon>Bacteria</taxon>
        <taxon>Bacillati</taxon>
        <taxon>Bacillota</taxon>
        <taxon>Bacilli</taxon>
        <taxon>Lactobacillales</taxon>
        <taxon>Enterococcaceae</taxon>
        <taxon>Enterococcus</taxon>
    </lineage>
</organism>
<dbReference type="RefSeq" id="WP_086444148.1">
    <property type="nucleotide sequence ID" value="NZ_CP147248.1"/>
</dbReference>
<dbReference type="InterPro" id="IPR042099">
    <property type="entry name" value="ANL_N_sf"/>
</dbReference>
<dbReference type="InterPro" id="IPR000873">
    <property type="entry name" value="AMP-dep_synth/lig_dom"/>
</dbReference>
<dbReference type="EMBL" id="CP147248">
    <property type="protein sequence ID" value="WYJ86008.1"/>
    <property type="molecule type" value="Genomic_DNA"/>
</dbReference>
<feature type="domain" description="AMP-dependent synthetase/ligase" evidence="3">
    <location>
        <begin position="109"/>
        <end position="311"/>
    </location>
</feature>
<keyword evidence="2" id="KW-0436">Ligase</keyword>
<protein>
    <recommendedName>
        <fullName evidence="3">AMP-dependent synthetase/ligase domain-containing protein</fullName>
    </recommendedName>
</protein>
<keyword evidence="5" id="KW-1185">Reference proteome</keyword>
<dbReference type="InterPro" id="IPR045851">
    <property type="entry name" value="AMP-bd_C_sf"/>
</dbReference>
<dbReference type="Proteomes" id="UP000195080">
    <property type="component" value="Chromosome"/>
</dbReference>
<reference evidence="4 5" key="2">
    <citation type="submission" date="2024-03" db="EMBL/GenBank/DDBJ databases">
        <title>The Genome Sequence of Enterococcus sp. DIV0727d.</title>
        <authorList>
            <consortium name="The Broad Institute Genomics Platform"/>
            <consortium name="The Broad Institute Microbial Omics Core"/>
            <consortium name="The Broad Institute Genomic Center for Infectious Diseases"/>
            <person name="Earl A."/>
            <person name="Manson A."/>
            <person name="Gilmore M."/>
            <person name="Schwartman J."/>
            <person name="Shea T."/>
            <person name="Abouelleil A."/>
            <person name="Cao P."/>
            <person name="Chapman S."/>
            <person name="Cusick C."/>
            <person name="Young S."/>
            <person name="Neafsey D."/>
            <person name="Nusbaum C."/>
            <person name="Birren B."/>
        </authorList>
    </citation>
    <scope>NUCLEOTIDE SEQUENCE [LARGE SCALE GENOMIC DNA]</scope>
    <source>
        <strain evidence="4 5">12C11_DIV0727</strain>
    </source>
</reference>
<evidence type="ECO:0000256" key="1">
    <source>
        <dbReference type="ARBA" id="ARBA00006432"/>
    </source>
</evidence>
<evidence type="ECO:0000313" key="5">
    <source>
        <dbReference type="Proteomes" id="UP000195080"/>
    </source>
</evidence>
<dbReference type="Gene3D" id="3.30.300.30">
    <property type="match status" value="1"/>
</dbReference>
<dbReference type="PANTHER" id="PTHR43201:SF5">
    <property type="entry name" value="MEDIUM-CHAIN ACYL-COA LIGASE ACSF2, MITOCHONDRIAL"/>
    <property type="match status" value="1"/>
</dbReference>
<evidence type="ECO:0000259" key="3">
    <source>
        <dbReference type="Pfam" id="PF00501"/>
    </source>
</evidence>
<dbReference type="Gene3D" id="3.40.50.12780">
    <property type="entry name" value="N-terminal domain of ligase-like"/>
    <property type="match status" value="1"/>
</dbReference>